<evidence type="ECO:0000256" key="1">
    <source>
        <dbReference type="ARBA" id="ARBA00004651"/>
    </source>
</evidence>
<dbReference type="AlphaFoldDB" id="A0A1E5L3E9"/>
<comment type="subcellular location">
    <subcellularLocation>
        <location evidence="1">Cell membrane</location>
        <topology evidence="1">Multi-pass membrane protein</topology>
    </subcellularLocation>
</comment>
<dbReference type="PRINTS" id="PR00161">
    <property type="entry name" value="NIHGNASECYTB"/>
</dbReference>
<keyword evidence="11 12" id="KW-0472">Membrane</keyword>
<evidence type="ECO:0000256" key="9">
    <source>
        <dbReference type="ARBA" id="ARBA00022989"/>
    </source>
</evidence>
<keyword evidence="7" id="KW-0479">Metal-binding</keyword>
<dbReference type="RefSeq" id="WP_069703054.1">
    <property type="nucleotide sequence ID" value="NZ_MJAT01000037.1"/>
</dbReference>
<dbReference type="GO" id="GO:0005506">
    <property type="term" value="F:iron ion binding"/>
    <property type="evidence" value="ECO:0007669"/>
    <property type="project" value="InterPro"/>
</dbReference>
<feature type="domain" description="Cytochrome b561 bacterial/Ni-hydrogenase" evidence="13">
    <location>
        <begin position="9"/>
        <end position="210"/>
    </location>
</feature>
<evidence type="ECO:0000256" key="3">
    <source>
        <dbReference type="ARBA" id="ARBA00022448"/>
    </source>
</evidence>
<dbReference type="PANTHER" id="PTHR30485:SF0">
    <property type="entry name" value="NI_FE-HYDROGENASE 1 B-TYPE CYTOCHROME SUBUNIT-RELATED"/>
    <property type="match status" value="1"/>
</dbReference>
<organism evidence="14 15">
    <name type="scientific">Desulfuribacillus stibiiarsenatis</name>
    <dbReference type="NCBI Taxonomy" id="1390249"/>
    <lineage>
        <taxon>Bacteria</taxon>
        <taxon>Bacillati</taxon>
        <taxon>Bacillota</taxon>
        <taxon>Desulfuribacillia</taxon>
        <taxon>Desulfuribacillales</taxon>
        <taxon>Desulfuribacillaceae</taxon>
        <taxon>Desulfuribacillus</taxon>
    </lineage>
</organism>
<evidence type="ECO:0000256" key="8">
    <source>
        <dbReference type="ARBA" id="ARBA00022982"/>
    </source>
</evidence>
<evidence type="ECO:0000256" key="7">
    <source>
        <dbReference type="ARBA" id="ARBA00022723"/>
    </source>
</evidence>
<keyword evidence="6 12" id="KW-0812">Transmembrane</keyword>
<dbReference type="InterPro" id="IPR016174">
    <property type="entry name" value="Di-haem_cyt_TM"/>
</dbReference>
<keyword evidence="15" id="KW-1185">Reference proteome</keyword>
<dbReference type="GO" id="GO:0020037">
    <property type="term" value="F:heme binding"/>
    <property type="evidence" value="ECO:0007669"/>
    <property type="project" value="TreeGrafter"/>
</dbReference>
<name>A0A1E5L3E9_9FIRM</name>
<dbReference type="EMBL" id="MJAT01000037">
    <property type="protein sequence ID" value="OEH84627.1"/>
    <property type="molecule type" value="Genomic_DNA"/>
</dbReference>
<reference evidence="14 15" key="1">
    <citation type="submission" date="2016-09" db="EMBL/GenBank/DDBJ databases">
        <title>Desulfuribacillus arsenicus sp. nov., an obligately anaerobic, dissimilatory arsenic- and antimonate-reducing bacterium isolated from anoxic sediments.</title>
        <authorList>
            <person name="Abin C.A."/>
            <person name="Hollibaugh J.T."/>
        </authorList>
    </citation>
    <scope>NUCLEOTIDE SEQUENCE [LARGE SCALE GENOMIC DNA]</scope>
    <source>
        <strain evidence="14 15">MLFW-2</strain>
    </source>
</reference>
<keyword evidence="3" id="KW-0813">Transport</keyword>
<evidence type="ECO:0000256" key="10">
    <source>
        <dbReference type="ARBA" id="ARBA00023004"/>
    </source>
</evidence>
<sequence>MLKRAIYIWELPVRLYHWINAFLIVALLVTGFYIGYPIFGPTGGEATENFIMGWMIYIHTLAAWFFIANIIVRFYWAFKGNEYAKFKPWRRGFAKDGLETLKYYSFMKKEHSLEHGHNVLAQLSYFFFMWVGSFIMIFTGFAMQGEMFPEGLQAKYFGWMLTLFGNSMDVRMLHHFVAWAFIWFIIIHLYLVIRQDILDEDGTISAIFNGYKFIPQDFVLDEEIKTQLKGPQKQKKNKDKNEIHH</sequence>
<dbReference type="Proteomes" id="UP000095255">
    <property type="component" value="Unassembled WGS sequence"/>
</dbReference>
<comment type="similarity">
    <text evidence="2">Belongs to the HupC/HyaC/HydC family.</text>
</comment>
<evidence type="ECO:0000256" key="11">
    <source>
        <dbReference type="ARBA" id="ARBA00023136"/>
    </source>
</evidence>
<dbReference type="Gene3D" id="1.20.950.20">
    <property type="entry name" value="Transmembrane di-heme cytochromes, Chain C"/>
    <property type="match status" value="1"/>
</dbReference>
<dbReference type="NCBIfam" id="TIGR02125">
    <property type="entry name" value="CytB-hydogenase"/>
    <property type="match status" value="1"/>
</dbReference>
<dbReference type="GO" id="GO:0005886">
    <property type="term" value="C:plasma membrane"/>
    <property type="evidence" value="ECO:0007669"/>
    <property type="project" value="UniProtKB-SubCell"/>
</dbReference>
<comment type="caution">
    <text evidence="14">The sequence shown here is derived from an EMBL/GenBank/DDBJ whole genome shotgun (WGS) entry which is preliminary data.</text>
</comment>
<evidence type="ECO:0000313" key="14">
    <source>
        <dbReference type="EMBL" id="OEH84627.1"/>
    </source>
</evidence>
<evidence type="ECO:0000259" key="13">
    <source>
        <dbReference type="Pfam" id="PF01292"/>
    </source>
</evidence>
<feature type="transmembrane region" description="Helical" evidence="12">
    <location>
        <begin position="51"/>
        <end position="76"/>
    </location>
</feature>
<dbReference type="PANTHER" id="PTHR30485">
    <property type="entry name" value="NI/FE-HYDROGENASE 1 B-TYPE CYTOCHROME SUBUNIT"/>
    <property type="match status" value="1"/>
</dbReference>
<dbReference type="Pfam" id="PF01292">
    <property type="entry name" value="Ni_hydr_CYTB"/>
    <property type="match status" value="1"/>
</dbReference>
<feature type="transmembrane region" description="Helical" evidence="12">
    <location>
        <begin position="21"/>
        <end position="39"/>
    </location>
</feature>
<dbReference type="InterPro" id="IPR000516">
    <property type="entry name" value="Ni-dep_Hydgase_cyt-B"/>
</dbReference>
<accession>A0A1E5L3E9</accession>
<keyword evidence="5" id="KW-0349">Heme</keyword>
<gene>
    <name evidence="14" type="ORF">BHU72_09020</name>
</gene>
<keyword evidence="9 12" id="KW-1133">Transmembrane helix</keyword>
<keyword evidence="10" id="KW-0408">Iron</keyword>
<dbReference type="InterPro" id="IPR051542">
    <property type="entry name" value="Hydrogenase_cytochrome"/>
</dbReference>
<dbReference type="SUPFAM" id="SSF81342">
    <property type="entry name" value="Transmembrane di-heme cytochromes"/>
    <property type="match status" value="1"/>
</dbReference>
<protein>
    <submittedName>
        <fullName evidence="14">Ni/Fe-hydrogenase, b-type cytochrome subunit</fullName>
    </submittedName>
</protein>
<keyword evidence="4" id="KW-1003">Cell membrane</keyword>
<dbReference type="GO" id="GO:0009055">
    <property type="term" value="F:electron transfer activity"/>
    <property type="evidence" value="ECO:0007669"/>
    <property type="project" value="InterPro"/>
</dbReference>
<evidence type="ECO:0000256" key="4">
    <source>
        <dbReference type="ARBA" id="ARBA00022475"/>
    </source>
</evidence>
<evidence type="ECO:0000256" key="2">
    <source>
        <dbReference type="ARBA" id="ARBA00008622"/>
    </source>
</evidence>
<keyword evidence="8" id="KW-0249">Electron transport</keyword>
<dbReference type="OrthoDB" id="197262at2"/>
<evidence type="ECO:0000256" key="6">
    <source>
        <dbReference type="ARBA" id="ARBA00022692"/>
    </source>
</evidence>
<proteinExistence type="inferred from homology"/>
<dbReference type="GO" id="GO:0022904">
    <property type="term" value="P:respiratory electron transport chain"/>
    <property type="evidence" value="ECO:0007669"/>
    <property type="project" value="InterPro"/>
</dbReference>
<evidence type="ECO:0000256" key="12">
    <source>
        <dbReference type="SAM" id="Phobius"/>
    </source>
</evidence>
<evidence type="ECO:0000313" key="15">
    <source>
        <dbReference type="Proteomes" id="UP000095255"/>
    </source>
</evidence>
<feature type="transmembrane region" description="Helical" evidence="12">
    <location>
        <begin position="172"/>
        <end position="193"/>
    </location>
</feature>
<dbReference type="STRING" id="1390249.BHU72_09020"/>
<feature type="transmembrane region" description="Helical" evidence="12">
    <location>
        <begin position="123"/>
        <end position="143"/>
    </location>
</feature>
<evidence type="ECO:0000256" key="5">
    <source>
        <dbReference type="ARBA" id="ARBA00022617"/>
    </source>
</evidence>
<dbReference type="InterPro" id="IPR011577">
    <property type="entry name" value="Cyt_b561_bac/Ni-Hgenase"/>
</dbReference>